<protein>
    <submittedName>
        <fullName evidence="8">MATE family efflux transporter</fullName>
    </submittedName>
</protein>
<comment type="subcellular location">
    <subcellularLocation>
        <location evidence="1">Cell membrane</location>
        <topology evidence="1">Multi-pass membrane protein</topology>
    </subcellularLocation>
</comment>
<keyword evidence="2" id="KW-0813">Transport</keyword>
<feature type="transmembrane region" description="Helical" evidence="7">
    <location>
        <begin position="211"/>
        <end position="232"/>
    </location>
</feature>
<evidence type="ECO:0000256" key="5">
    <source>
        <dbReference type="ARBA" id="ARBA00022989"/>
    </source>
</evidence>
<evidence type="ECO:0000313" key="8">
    <source>
        <dbReference type="EMBL" id="MCU6705661.1"/>
    </source>
</evidence>
<keyword evidence="6 7" id="KW-0472">Membrane</keyword>
<keyword evidence="5 7" id="KW-1133">Transmembrane helix</keyword>
<evidence type="ECO:0000256" key="1">
    <source>
        <dbReference type="ARBA" id="ARBA00004651"/>
    </source>
</evidence>
<dbReference type="Pfam" id="PF01554">
    <property type="entry name" value="MatE"/>
    <property type="match status" value="2"/>
</dbReference>
<feature type="transmembrane region" description="Helical" evidence="7">
    <location>
        <begin position="298"/>
        <end position="318"/>
    </location>
</feature>
<keyword evidence="4 7" id="KW-0812">Transmembrane</keyword>
<dbReference type="GO" id="GO:0015297">
    <property type="term" value="F:antiporter activity"/>
    <property type="evidence" value="ECO:0007669"/>
    <property type="project" value="InterPro"/>
</dbReference>
<keyword evidence="3" id="KW-1003">Cell membrane</keyword>
<sequence length="461" mass="49922">MSEKALKENKMGVMPMPKLMLSMGLPMIISMIVQAFYNIVDSYFVSRITDDTVEHIGEYAVNALTLAYPVQLLIIAVGVGTGVGINALLSRSLGEKNFERAGKIAGNAIFIGLCTYIVFMLFGFFGTDAFLKTQTHDSLALKLGGEYLGICCVLSFGAVGSMIFEKLLQATGKTIHSTIAQLVGAIANIVLDPVLIFGLGPFPELGVKGAAYATVIGQVLTMVIGGVLHFVCNKEIPSGMRYFIPQRKMITNIYRIGVPAIIIQALMSVMTYGLNVILNRIGQSAVTAYGIYYKIQQFVFFASFGMNNTIIPVVSYNYGKGDKTRVRSGIKYGMLYTLGLMLLGIIGLQLFASQICHVFSLSADTEIFATYAIRIITLGYLFAGANIAYQGIFQALDHGIASLVLFLIRLLVIPLPTAYLLTLTSSAGKIVWAAVPFGELVGTVAAIVIMGRIKREIKLKD</sequence>
<feature type="transmembrane region" description="Helical" evidence="7">
    <location>
        <begin position="21"/>
        <end position="40"/>
    </location>
</feature>
<evidence type="ECO:0000256" key="6">
    <source>
        <dbReference type="ARBA" id="ARBA00023136"/>
    </source>
</evidence>
<dbReference type="RefSeq" id="WP_267300934.1">
    <property type="nucleotide sequence ID" value="NZ_JAOQJZ010000005.1"/>
</dbReference>
<dbReference type="InterPro" id="IPR052031">
    <property type="entry name" value="Membrane_Transporter-Flippase"/>
</dbReference>
<gene>
    <name evidence="8" type="ORF">OCV57_06955</name>
</gene>
<dbReference type="PIRSF" id="PIRSF006603">
    <property type="entry name" value="DinF"/>
    <property type="match status" value="1"/>
</dbReference>
<feature type="transmembrane region" description="Helical" evidence="7">
    <location>
        <begin position="330"/>
        <end position="351"/>
    </location>
</feature>
<dbReference type="EMBL" id="JAOQJZ010000005">
    <property type="protein sequence ID" value="MCU6705661.1"/>
    <property type="molecule type" value="Genomic_DNA"/>
</dbReference>
<feature type="transmembrane region" description="Helical" evidence="7">
    <location>
        <begin position="430"/>
        <end position="450"/>
    </location>
</feature>
<dbReference type="PANTHER" id="PTHR43549:SF2">
    <property type="entry name" value="MULTIDRUG RESISTANCE PROTEIN NORM-RELATED"/>
    <property type="match status" value="1"/>
</dbReference>
<accession>A0AAE3LMA7</accession>
<evidence type="ECO:0000256" key="4">
    <source>
        <dbReference type="ARBA" id="ARBA00022692"/>
    </source>
</evidence>
<proteinExistence type="predicted"/>
<feature type="transmembrane region" description="Helical" evidence="7">
    <location>
        <begin position="253"/>
        <end position="278"/>
    </location>
</feature>
<feature type="transmembrane region" description="Helical" evidence="7">
    <location>
        <begin position="109"/>
        <end position="127"/>
    </location>
</feature>
<dbReference type="GO" id="GO:0042910">
    <property type="term" value="F:xenobiotic transmembrane transporter activity"/>
    <property type="evidence" value="ECO:0007669"/>
    <property type="project" value="InterPro"/>
</dbReference>
<organism evidence="8 9">
    <name type="scientific">Hominimerdicola aceti</name>
    <dbReference type="NCBI Taxonomy" id="2981726"/>
    <lineage>
        <taxon>Bacteria</taxon>
        <taxon>Bacillati</taxon>
        <taxon>Bacillota</taxon>
        <taxon>Clostridia</taxon>
        <taxon>Eubacteriales</taxon>
        <taxon>Oscillospiraceae</taxon>
        <taxon>Hominimerdicola</taxon>
    </lineage>
</organism>
<feature type="transmembrane region" description="Helical" evidence="7">
    <location>
        <begin position="371"/>
        <end position="389"/>
    </location>
</feature>
<feature type="transmembrane region" description="Helical" evidence="7">
    <location>
        <begin position="179"/>
        <end position="199"/>
    </location>
</feature>
<name>A0AAE3LMA7_9FIRM</name>
<evidence type="ECO:0000256" key="7">
    <source>
        <dbReference type="SAM" id="Phobius"/>
    </source>
</evidence>
<dbReference type="NCBIfam" id="TIGR00797">
    <property type="entry name" value="matE"/>
    <property type="match status" value="1"/>
</dbReference>
<evidence type="ECO:0000313" key="9">
    <source>
        <dbReference type="Proteomes" id="UP001208131"/>
    </source>
</evidence>
<keyword evidence="9" id="KW-1185">Reference proteome</keyword>
<dbReference type="InterPro" id="IPR002528">
    <property type="entry name" value="MATE_fam"/>
</dbReference>
<feature type="transmembrane region" description="Helical" evidence="7">
    <location>
        <begin position="401"/>
        <end position="424"/>
    </location>
</feature>
<dbReference type="AlphaFoldDB" id="A0AAE3LMA7"/>
<dbReference type="PANTHER" id="PTHR43549">
    <property type="entry name" value="MULTIDRUG RESISTANCE PROTEIN YPNP-RELATED"/>
    <property type="match status" value="1"/>
</dbReference>
<dbReference type="GO" id="GO:0005886">
    <property type="term" value="C:plasma membrane"/>
    <property type="evidence" value="ECO:0007669"/>
    <property type="project" value="UniProtKB-SubCell"/>
</dbReference>
<evidence type="ECO:0000256" key="2">
    <source>
        <dbReference type="ARBA" id="ARBA00022448"/>
    </source>
</evidence>
<feature type="transmembrane region" description="Helical" evidence="7">
    <location>
        <begin position="147"/>
        <end position="167"/>
    </location>
</feature>
<dbReference type="Proteomes" id="UP001208131">
    <property type="component" value="Unassembled WGS sequence"/>
</dbReference>
<dbReference type="InterPro" id="IPR048279">
    <property type="entry name" value="MdtK-like"/>
</dbReference>
<feature type="transmembrane region" description="Helical" evidence="7">
    <location>
        <begin position="68"/>
        <end position="89"/>
    </location>
</feature>
<evidence type="ECO:0000256" key="3">
    <source>
        <dbReference type="ARBA" id="ARBA00022475"/>
    </source>
</evidence>
<comment type="caution">
    <text evidence="8">The sequence shown here is derived from an EMBL/GenBank/DDBJ whole genome shotgun (WGS) entry which is preliminary data.</text>
</comment>
<reference evidence="8 9" key="1">
    <citation type="journal article" date="2021" name="ISME Commun">
        <title>Automated analysis of genomic sequences facilitates high-throughput and comprehensive description of bacteria.</title>
        <authorList>
            <person name="Hitch T.C.A."/>
        </authorList>
    </citation>
    <scope>NUCLEOTIDE SEQUENCE [LARGE SCALE GENOMIC DNA]</scope>
    <source>
        <strain evidence="8 9">Sanger_31</strain>
    </source>
</reference>